<evidence type="ECO:0000313" key="2">
    <source>
        <dbReference type="EMBL" id="MDF3837130.1"/>
    </source>
</evidence>
<feature type="compositionally biased region" description="Basic and acidic residues" evidence="1">
    <location>
        <begin position="124"/>
        <end position="143"/>
    </location>
</feature>
<sequence>MSGKVSGLVFEFYPVGGGEMLTALCLADHADHDGTSIFPAVETVAKLTRQSERTVQYHLRSMQESGWLLLVGNAKGGRKKSREYRINPLWIETGKLPEKGANSAPFFNPVDGAENGATAIAPFDPEKGATSDTKGCKPEHERVQSGTGKGATAIAPNPSVPVKDPSENRGARSKTEKTMTPFEQFWAAWPNTERRVGKADCQRRWRRHSLDAIAAEIIAHVEAMKPTKSWREGFEPAPATYLNQRRWEDGVPPEVPQADGGSTAGPDEPWYRRWSGIAEKGAQVFRPFKEGEDALRYKVNVFKRAGEGKWRDELMSDLQRNKNSLFADIHQYIYGHPPVEVQE</sequence>
<dbReference type="EMBL" id="JARJLM010000484">
    <property type="protein sequence ID" value="MDF3837130.1"/>
    <property type="molecule type" value="Genomic_DNA"/>
</dbReference>
<dbReference type="RefSeq" id="WP_276267420.1">
    <property type="nucleotide sequence ID" value="NZ_JARJLM010000484.1"/>
</dbReference>
<organism evidence="2 3">
    <name type="scientific">Cupriavidus basilensis</name>
    <dbReference type="NCBI Taxonomy" id="68895"/>
    <lineage>
        <taxon>Bacteria</taxon>
        <taxon>Pseudomonadati</taxon>
        <taxon>Pseudomonadota</taxon>
        <taxon>Betaproteobacteria</taxon>
        <taxon>Burkholderiales</taxon>
        <taxon>Burkholderiaceae</taxon>
        <taxon>Cupriavidus</taxon>
    </lineage>
</organism>
<dbReference type="Pfam" id="PF13730">
    <property type="entry name" value="HTH_36"/>
    <property type="match status" value="1"/>
</dbReference>
<protein>
    <submittedName>
        <fullName evidence="2">Helix-turn-helix domain-containing protein</fullName>
    </submittedName>
</protein>
<feature type="region of interest" description="Disordered" evidence="1">
    <location>
        <begin position="120"/>
        <end position="177"/>
    </location>
</feature>
<evidence type="ECO:0000313" key="3">
    <source>
        <dbReference type="Proteomes" id="UP001216674"/>
    </source>
</evidence>
<dbReference type="Gene3D" id="1.10.10.10">
    <property type="entry name" value="Winged helix-like DNA-binding domain superfamily/Winged helix DNA-binding domain"/>
    <property type="match status" value="1"/>
</dbReference>
<proteinExistence type="predicted"/>
<comment type="caution">
    <text evidence="2">The sequence shown here is derived from an EMBL/GenBank/DDBJ whole genome shotgun (WGS) entry which is preliminary data.</text>
</comment>
<keyword evidence="3" id="KW-1185">Reference proteome</keyword>
<dbReference type="InterPro" id="IPR036388">
    <property type="entry name" value="WH-like_DNA-bd_sf"/>
</dbReference>
<feature type="compositionally biased region" description="Basic and acidic residues" evidence="1">
    <location>
        <begin position="164"/>
        <end position="177"/>
    </location>
</feature>
<reference evidence="2 3" key="1">
    <citation type="submission" date="2023-03" db="EMBL/GenBank/DDBJ databases">
        <title>Draft assemblies of triclosan tolerant bacteria isolated from returned activated sludge.</title>
        <authorList>
            <person name="Van Hamelsveld S."/>
        </authorList>
    </citation>
    <scope>NUCLEOTIDE SEQUENCE [LARGE SCALE GENOMIC DNA]</scope>
    <source>
        <strain evidence="2 3">GW210010_S58</strain>
    </source>
</reference>
<dbReference type="Proteomes" id="UP001216674">
    <property type="component" value="Unassembled WGS sequence"/>
</dbReference>
<name>A0ABT6AWY7_9BURK</name>
<accession>A0ABT6AWY7</accession>
<evidence type="ECO:0000256" key="1">
    <source>
        <dbReference type="SAM" id="MobiDB-lite"/>
    </source>
</evidence>
<gene>
    <name evidence="2" type="ORF">P3W85_29865</name>
</gene>